<dbReference type="Gene3D" id="4.10.240.10">
    <property type="entry name" value="Zn(2)-C6 fungal-type DNA-binding domain"/>
    <property type="match status" value="1"/>
</dbReference>
<name>A0AAI9TW47_PENTH</name>
<evidence type="ECO:0000256" key="7">
    <source>
        <dbReference type="ARBA" id="ARBA00023125"/>
    </source>
</evidence>
<feature type="region of interest" description="Disordered" evidence="11">
    <location>
        <begin position="578"/>
        <end position="615"/>
    </location>
</feature>
<dbReference type="CDD" id="cd01992">
    <property type="entry name" value="TilS_N"/>
    <property type="match status" value="1"/>
</dbReference>
<dbReference type="Gene3D" id="1.25.40.10">
    <property type="entry name" value="Tetratricopeptide repeat domain"/>
    <property type="match status" value="1"/>
</dbReference>
<dbReference type="InterPro" id="IPR011063">
    <property type="entry name" value="TilS/TtcA_N"/>
</dbReference>
<dbReference type="GO" id="GO:0008270">
    <property type="term" value="F:zinc ion binding"/>
    <property type="evidence" value="ECO:0007669"/>
    <property type="project" value="InterPro"/>
</dbReference>
<keyword evidence="14" id="KW-1185">Reference proteome</keyword>
<dbReference type="PROSITE" id="PS00463">
    <property type="entry name" value="ZN2_CY6_FUNGAL_1"/>
    <property type="match status" value="1"/>
</dbReference>
<dbReference type="InterPro" id="IPR012795">
    <property type="entry name" value="tRNA_Ile_lys_synt_N"/>
</dbReference>
<dbReference type="InterPro" id="IPR011990">
    <property type="entry name" value="TPR-like_helical_dom_sf"/>
</dbReference>
<dbReference type="HAMAP" id="MF_01161">
    <property type="entry name" value="tRNA_Ile_lys_synt"/>
    <property type="match status" value="1"/>
</dbReference>
<keyword evidence="5" id="KW-0067">ATP-binding</keyword>
<evidence type="ECO:0000256" key="11">
    <source>
        <dbReference type="SAM" id="MobiDB-lite"/>
    </source>
</evidence>
<protein>
    <recommendedName>
        <fullName evidence="1">tRNA(Ile)-lysidine synthetase</fullName>
        <ecNumber evidence="1">6.3.4.19</ecNumber>
    </recommendedName>
</protein>
<evidence type="ECO:0000313" key="13">
    <source>
        <dbReference type="EMBL" id="KAJ9493173.1"/>
    </source>
</evidence>
<dbReference type="GO" id="GO:0032267">
    <property type="term" value="F:tRNA(Ile)-lysidine synthase activity"/>
    <property type="evidence" value="ECO:0007669"/>
    <property type="project" value="UniProtKB-EC"/>
</dbReference>
<dbReference type="SUPFAM" id="SSF57701">
    <property type="entry name" value="Zn2/Cys6 DNA-binding domain"/>
    <property type="match status" value="1"/>
</dbReference>
<dbReference type="GO" id="GO:0005524">
    <property type="term" value="F:ATP binding"/>
    <property type="evidence" value="ECO:0007669"/>
    <property type="project" value="UniProtKB-KW"/>
</dbReference>
<organism evidence="13 14">
    <name type="scientific">Penicillium thymicola</name>
    <dbReference type="NCBI Taxonomy" id="293382"/>
    <lineage>
        <taxon>Eukaryota</taxon>
        <taxon>Fungi</taxon>
        <taxon>Dikarya</taxon>
        <taxon>Ascomycota</taxon>
        <taxon>Pezizomycotina</taxon>
        <taxon>Eurotiomycetes</taxon>
        <taxon>Eurotiomycetidae</taxon>
        <taxon>Eurotiales</taxon>
        <taxon>Aspergillaceae</taxon>
        <taxon>Penicillium</taxon>
    </lineage>
</organism>
<dbReference type="EC" id="6.3.4.19" evidence="1"/>
<reference evidence="13" key="1">
    <citation type="submission" date="2015-06" db="EMBL/GenBank/DDBJ databases">
        <authorList>
            <person name="Nguyen H."/>
        </authorList>
    </citation>
    <scope>NUCLEOTIDE SEQUENCE</scope>
    <source>
        <strain evidence="13">DAOM 180753</strain>
    </source>
</reference>
<dbReference type="InterPro" id="IPR012094">
    <property type="entry name" value="tRNA_Ile_lys_synt"/>
</dbReference>
<dbReference type="EMBL" id="LACB01000001">
    <property type="protein sequence ID" value="KAJ9493173.1"/>
    <property type="molecule type" value="Genomic_DNA"/>
</dbReference>
<dbReference type="InterPro" id="IPR036864">
    <property type="entry name" value="Zn2-C6_fun-type_DNA-bd_sf"/>
</dbReference>
<gene>
    <name evidence="13" type="ORF">VN97_g58</name>
</gene>
<evidence type="ECO:0000256" key="2">
    <source>
        <dbReference type="ARBA" id="ARBA00022598"/>
    </source>
</evidence>
<evidence type="ECO:0000256" key="6">
    <source>
        <dbReference type="ARBA" id="ARBA00023015"/>
    </source>
</evidence>
<feature type="compositionally biased region" description="Polar residues" evidence="11">
    <location>
        <begin position="602"/>
        <end position="615"/>
    </location>
</feature>
<dbReference type="SUPFAM" id="SSF48452">
    <property type="entry name" value="TPR-like"/>
    <property type="match status" value="2"/>
</dbReference>
<dbReference type="PANTHER" id="PTHR45588">
    <property type="entry name" value="TPR DOMAIN-CONTAINING PROTEIN"/>
    <property type="match status" value="1"/>
</dbReference>
<feature type="domain" description="Zn(2)-C6 fungal-type" evidence="12">
    <location>
        <begin position="554"/>
        <end position="583"/>
    </location>
</feature>
<dbReference type="SMART" id="SM00028">
    <property type="entry name" value="TPR"/>
    <property type="match status" value="3"/>
</dbReference>
<dbReference type="CDD" id="cd00067">
    <property type="entry name" value="GAL4"/>
    <property type="match status" value="1"/>
</dbReference>
<dbReference type="SUPFAM" id="SSF52402">
    <property type="entry name" value="Adenine nucleotide alpha hydrolases-like"/>
    <property type="match status" value="1"/>
</dbReference>
<dbReference type="PROSITE" id="PS50048">
    <property type="entry name" value="ZN2_CY6_FUNGAL_2"/>
    <property type="match status" value="1"/>
</dbReference>
<dbReference type="Pfam" id="PF00172">
    <property type="entry name" value="Zn_clus"/>
    <property type="match status" value="1"/>
</dbReference>
<evidence type="ECO:0000256" key="4">
    <source>
        <dbReference type="ARBA" id="ARBA00022741"/>
    </source>
</evidence>
<keyword evidence="8" id="KW-0804">Transcription</keyword>
<keyword evidence="7" id="KW-0238">DNA-binding</keyword>
<dbReference type="InterPro" id="IPR014729">
    <property type="entry name" value="Rossmann-like_a/b/a_fold"/>
</dbReference>
<comment type="caution">
    <text evidence="13">The sequence shown here is derived from an EMBL/GenBank/DDBJ whole genome shotgun (WGS) entry which is preliminary data.</text>
</comment>
<reference evidence="13" key="2">
    <citation type="journal article" date="2016" name="Fungal Biol.">
        <title>Ochratoxin A production by Penicillium thymicola.</title>
        <authorList>
            <person name="Nguyen H.D.T."/>
            <person name="McMullin D.R."/>
            <person name="Ponomareva E."/>
            <person name="Riley R."/>
            <person name="Pomraning K.R."/>
            <person name="Baker S.E."/>
            <person name="Seifert K.A."/>
        </authorList>
    </citation>
    <scope>NUCLEOTIDE SEQUENCE</scope>
    <source>
        <strain evidence="13">DAOM 180753</strain>
    </source>
</reference>
<dbReference type="InterPro" id="IPR019734">
    <property type="entry name" value="TPR_rpt"/>
</dbReference>
<evidence type="ECO:0000256" key="9">
    <source>
        <dbReference type="ARBA" id="ARBA00023242"/>
    </source>
</evidence>
<dbReference type="GO" id="GO:0003677">
    <property type="term" value="F:DNA binding"/>
    <property type="evidence" value="ECO:0007669"/>
    <property type="project" value="UniProtKB-KW"/>
</dbReference>
<keyword evidence="6" id="KW-0805">Transcription regulation</keyword>
<evidence type="ECO:0000256" key="3">
    <source>
        <dbReference type="ARBA" id="ARBA00022694"/>
    </source>
</evidence>
<dbReference type="GO" id="GO:0008033">
    <property type="term" value="P:tRNA processing"/>
    <property type="evidence" value="ECO:0007669"/>
    <property type="project" value="UniProtKB-KW"/>
</dbReference>
<dbReference type="InterPro" id="IPR001138">
    <property type="entry name" value="Zn2Cys6_DnaBD"/>
</dbReference>
<evidence type="ECO:0000259" key="12">
    <source>
        <dbReference type="PROSITE" id="PS50048"/>
    </source>
</evidence>
<keyword evidence="2" id="KW-0436">Ligase</keyword>
<keyword evidence="4" id="KW-0547">Nucleotide-binding</keyword>
<dbReference type="Gene3D" id="3.40.50.620">
    <property type="entry name" value="HUPs"/>
    <property type="match status" value="1"/>
</dbReference>
<dbReference type="Pfam" id="PF01171">
    <property type="entry name" value="ATP_bind_3"/>
    <property type="match status" value="2"/>
</dbReference>
<accession>A0AAI9TW47</accession>
<evidence type="ECO:0000256" key="8">
    <source>
        <dbReference type="ARBA" id="ARBA00023163"/>
    </source>
</evidence>
<evidence type="ECO:0000313" key="14">
    <source>
        <dbReference type="Proteomes" id="UP001227192"/>
    </source>
</evidence>
<dbReference type="SMART" id="SM00066">
    <property type="entry name" value="GAL4"/>
    <property type="match status" value="1"/>
</dbReference>
<evidence type="ECO:0000256" key="10">
    <source>
        <dbReference type="ARBA" id="ARBA00048539"/>
    </source>
</evidence>
<dbReference type="CDD" id="cd12148">
    <property type="entry name" value="fungal_TF_MHR"/>
    <property type="match status" value="1"/>
</dbReference>
<keyword evidence="3" id="KW-0819">tRNA processing</keyword>
<dbReference type="GO" id="GO:0000981">
    <property type="term" value="F:DNA-binding transcription factor activity, RNA polymerase II-specific"/>
    <property type="evidence" value="ECO:0007669"/>
    <property type="project" value="InterPro"/>
</dbReference>
<keyword evidence="9" id="KW-0539">Nucleus</keyword>
<sequence length="1953" mass="218877">MTKASTEAYPYNLGSYGKVIKTTSPEAQIWFDRGLVWAYSFNHKESIVCFKQALVHDPLCVMAYWGLAYSLGPNYNQPWDFLGNDLAAVVENTYRAATKARFLSKRNGSPLEQALSKAISARYQSDKPASMDQYAIQNIAYADAMKEAYENFSDDLDVVTLYADSMISLTPWKLWDQVTGAPNPGTRTMEAKRVLETALQHKDASKHPGLLHMYIHLIEMSPFPELGLRPADYLRDLVPDAGHITHMPSHLDVLVGDYRNAVRANQRAAIADEKYLALKGPFNFYSVYRMHTYHSLIYAAMFAGQKQAAFEAVDRMEATLPKELLSALADYIEVFMSVRAHIMIRFGMWDELIAIAIPSDPELYCMTIAVLHYAKGVAYAASGNVPDAERERELYRAARARVPDTRLDWPNKCMDILGVASEMLDGEIEYRRGNYTEAFEHLRRSIELDDGLGYSEPWSWMQPTRHAYAALLLEQGHIEDAAAVYQADLGLDSTLIRARQHPNNVWALQGYHECLIRLGRHDEARIIGPQLAIAVAVADVPTMPRVTKPPVKAACLACRTSKTRCDGQYPCGNCSDRKRECSYQPSRRGGPRRGAQYERQRQPTAGNSLPSSSMSDVANEIEPFLDNMIGLASPYAGIHNLDLSPDSLSIVDGAQQIWGQLTPHDDSSFDTVPMHDRGSSAVRAYQSEAEIANAYYIYIHPYLPLLPPPVAPQHEDRPTVIRPFNEASRAKKSCMPYWPTSSLALALSAMLVLIPITEDTFPMAETSLALRRSYAQLFAQAALTAVETETDDLPPALSTNVFEAESYRIRNGLHPQVPTQLHPVLALVVLGIYEYCQRGNISRMRARGNQAITTAMDISLHRLDSTTTDYSEAQRRTWWMTVSVRGILLLELLLTSHIDLGLIPIVEPPPFCKTTYEHSPWPILTNSYQPPIVYMNDPRITTPYPKFGVSLEVGHSTPFLESSTDCYKPWPIMMKTQEALFESHKIVQNIERMDETAVLSDFGTQIRKLDSDLVSLIGEADRHLLTTFDEEPEASVAQNMWMISRMFIHSSRTRLHRFRAFMDIPLFLDKYCDLAAINSVDFPHQTSPSKWVTDCEISFPFTEQESSIICLKSSLVVTTIYRNLPYPNLLGSAPSSRSTAYPKTIPYFACSGIQSCYALLMLLHRLRASMATDRLADCYHLLNNPTPASEIADAERLREELRHGVETIGRDLKSDVIFEGVGVIIDRILGTYSREGHLVTFSGKLIGRADEITPFSCACLILRRIDMAGNISISPFLFQRCFQQAWSGSRRVRINYGDTKYGTKPGDNDTLQLPRRFGIAVSGGADSMALAYLCKQLERSSDVAGAISFTAFVVDHRARPESTVEAQKVAGWLRDMDIKTQILSLDWKEITSSQNQLTSPKSGASSPLPSAFETHARRHRFQALGIACHAFKLETLLLGHHQDDNVETTIWRLSTGANGLGLGGIPEVARIPECHSLFGASESWSTTSIPTKPPTKPQFKVRFDNHKHGFISSPDPNARTDKIYSNLTSNVNMASPGIFICRPLLSFTKTSLLETCHKNNVPYVSDPTNFDPTLTPRNAIRSLRTSNSLPRALGSQSILSLIRSSQNLLQKSNELSNYLLSSQCRIIDFNPKAGSAVIQFLDTSPASMDPQLATLSASRTRQIQTIVLRRITELVSPFPDSHFSLRSYEPLVSNVFPGQDESRDASATSNDQKRKKAFTVAGVLFQRLADEASTPGKSQDPGLGGDNIWLLSRQPFMRNRDPVTQINVSPGGSFTPWALWDNRYWMRLRLVPCDRDPSELGGQLISLPLTIRPFHKFDIERIRKDAVNSRPQGRTNKDSTAEQKMPGTFEHLKAVLSAEAPAQLRFTLPVISREGIVSKPGNPLGRKIWQQLALPTLDYRLSGHSTKYPSLSEVELVHLRCRWKLQWQWMYKMIDTEALRLMGWPVGKDAEET</sequence>
<dbReference type="Proteomes" id="UP001227192">
    <property type="component" value="Unassembled WGS sequence"/>
</dbReference>
<proteinExistence type="inferred from homology"/>
<dbReference type="PANTHER" id="PTHR45588:SF3">
    <property type="entry name" value="TPR DOMAIN PROTEIN"/>
    <property type="match status" value="1"/>
</dbReference>
<evidence type="ECO:0000256" key="5">
    <source>
        <dbReference type="ARBA" id="ARBA00022840"/>
    </source>
</evidence>
<comment type="catalytic activity">
    <reaction evidence="10">
        <text>cytidine(34) in tRNA(Ile2) + L-lysine + ATP = lysidine(34) in tRNA(Ile2) + AMP + diphosphate + H(+)</text>
        <dbReference type="Rhea" id="RHEA:43744"/>
        <dbReference type="Rhea" id="RHEA-COMP:10625"/>
        <dbReference type="Rhea" id="RHEA-COMP:10670"/>
        <dbReference type="ChEBI" id="CHEBI:15378"/>
        <dbReference type="ChEBI" id="CHEBI:30616"/>
        <dbReference type="ChEBI" id="CHEBI:32551"/>
        <dbReference type="ChEBI" id="CHEBI:33019"/>
        <dbReference type="ChEBI" id="CHEBI:82748"/>
        <dbReference type="ChEBI" id="CHEBI:83665"/>
        <dbReference type="ChEBI" id="CHEBI:456215"/>
        <dbReference type="EC" id="6.3.4.19"/>
    </reaction>
</comment>
<evidence type="ECO:0000256" key="1">
    <source>
        <dbReference type="ARBA" id="ARBA00013267"/>
    </source>
</evidence>